<feature type="transmembrane region" description="Helical" evidence="2">
    <location>
        <begin position="418"/>
        <end position="441"/>
    </location>
</feature>
<accession>A0A7S0NM50</accession>
<feature type="transmembrane region" description="Helical" evidence="2">
    <location>
        <begin position="289"/>
        <end position="314"/>
    </location>
</feature>
<organism evidence="4">
    <name type="scientific">Micromonas pusilla</name>
    <name type="common">Picoplanktonic green alga</name>
    <name type="synonym">Chromulina pusilla</name>
    <dbReference type="NCBI Taxonomy" id="38833"/>
    <lineage>
        <taxon>Eukaryota</taxon>
        <taxon>Viridiplantae</taxon>
        <taxon>Chlorophyta</taxon>
        <taxon>Mamiellophyceae</taxon>
        <taxon>Mamiellales</taxon>
        <taxon>Mamiellaceae</taxon>
        <taxon>Micromonas</taxon>
    </lineage>
</organism>
<reference evidence="4" key="1">
    <citation type="submission" date="2021-01" db="EMBL/GenBank/DDBJ databases">
        <authorList>
            <person name="Corre E."/>
            <person name="Pelletier E."/>
            <person name="Niang G."/>
            <person name="Scheremetjew M."/>
            <person name="Finn R."/>
            <person name="Kale V."/>
            <person name="Holt S."/>
            <person name="Cochrane G."/>
            <person name="Meng A."/>
            <person name="Brown T."/>
            <person name="Cohen L."/>
        </authorList>
    </citation>
    <scope>NUCLEOTIDE SEQUENCE</scope>
    <source>
        <strain evidence="4">CCMP1723</strain>
    </source>
</reference>
<dbReference type="PANTHER" id="PTHR37312">
    <property type="entry name" value="MEMBRANE-BOUND ACYLTRANSFERASE YKRP-RELATED"/>
    <property type="match status" value="1"/>
</dbReference>
<evidence type="ECO:0000259" key="3">
    <source>
        <dbReference type="Pfam" id="PF01757"/>
    </source>
</evidence>
<dbReference type="InterPro" id="IPR052734">
    <property type="entry name" value="Nod_factor_acetyltransferase"/>
</dbReference>
<protein>
    <recommendedName>
        <fullName evidence="3">Acyltransferase 3 domain-containing protein</fullName>
    </recommendedName>
</protein>
<feature type="transmembrane region" description="Helical" evidence="2">
    <location>
        <begin position="248"/>
        <end position="269"/>
    </location>
</feature>
<evidence type="ECO:0000256" key="2">
    <source>
        <dbReference type="SAM" id="Phobius"/>
    </source>
</evidence>
<evidence type="ECO:0000256" key="1">
    <source>
        <dbReference type="SAM" id="MobiDB-lite"/>
    </source>
</evidence>
<dbReference type="EMBL" id="HBEQ01011908">
    <property type="protein sequence ID" value="CAD8522411.1"/>
    <property type="molecule type" value="Transcribed_RNA"/>
</dbReference>
<feature type="transmembrane region" description="Helical" evidence="2">
    <location>
        <begin position="380"/>
        <end position="398"/>
    </location>
</feature>
<gene>
    <name evidence="4" type="ORF">MCOM1403_LOCUS9579</name>
</gene>
<sequence length="460" mass="51953">MSGYGSAPAPKGDDNGKPVDPKWVTTLREYTGAGTTSSERLDVAKFVFIMLVSSGHFLEPFYKIGNRGVGAYMHAIYGFHVPAFVLISGYVSGDLNPKRRRALIAGTLAPYVIMHILFSLFYTRAFCEGEWTDERGHPECEFVNKWALMDPVVGQWDGWDKWTFAYPFAQLWYLVSLFTKRLWRPFALEMRWTLLFHVVLGVLVGYTTIGRFLSIHRSTVHMPYFLCGFLMRKHACFFPSAKTPVAKAMAVAALVFNVGCALMASYTYGMRVEVWFQSDPHDEVYGARWAYGALYQLCLYAWTFFTMMTVFALIPEPEAVGIAYAGEETLPLKGADVEGQTKPPPASKANARAGKYGKERDQATMAAKVYLRCAKWGARTLYPFVMHIAVLLLVARYTRWYDITWTTDGKDASVSVKAAWTLLMAYTFTIVLSLKPVVGLFKWLLEPNISPLFNPELQKL</sequence>
<proteinExistence type="predicted"/>
<dbReference type="GO" id="GO:0016747">
    <property type="term" value="F:acyltransferase activity, transferring groups other than amino-acyl groups"/>
    <property type="evidence" value="ECO:0007669"/>
    <property type="project" value="InterPro"/>
</dbReference>
<dbReference type="Pfam" id="PF01757">
    <property type="entry name" value="Acyl_transf_3"/>
    <property type="match status" value="1"/>
</dbReference>
<feature type="transmembrane region" description="Helical" evidence="2">
    <location>
        <begin position="71"/>
        <end position="91"/>
    </location>
</feature>
<feature type="region of interest" description="Disordered" evidence="1">
    <location>
        <begin position="1"/>
        <end position="20"/>
    </location>
</feature>
<dbReference type="InterPro" id="IPR002656">
    <property type="entry name" value="Acyl_transf_3_dom"/>
</dbReference>
<keyword evidence="2" id="KW-0812">Transmembrane</keyword>
<feature type="compositionally biased region" description="Basic and acidic residues" evidence="1">
    <location>
        <begin position="11"/>
        <end position="20"/>
    </location>
</feature>
<dbReference type="AlphaFoldDB" id="A0A7S0NM50"/>
<evidence type="ECO:0000313" key="4">
    <source>
        <dbReference type="EMBL" id="CAD8522411.1"/>
    </source>
</evidence>
<feature type="transmembrane region" description="Helical" evidence="2">
    <location>
        <begin position="103"/>
        <end position="122"/>
    </location>
</feature>
<feature type="transmembrane region" description="Helical" evidence="2">
    <location>
        <begin position="195"/>
        <end position="215"/>
    </location>
</feature>
<dbReference type="PANTHER" id="PTHR37312:SF1">
    <property type="entry name" value="MEMBRANE-BOUND ACYLTRANSFERASE YKRP-RELATED"/>
    <property type="match status" value="1"/>
</dbReference>
<keyword evidence="2" id="KW-0472">Membrane</keyword>
<feature type="domain" description="Acyltransferase 3" evidence="3">
    <location>
        <begin position="40"/>
        <end position="305"/>
    </location>
</feature>
<name>A0A7S0NM50_MICPS</name>
<keyword evidence="2" id="KW-1133">Transmembrane helix</keyword>